<dbReference type="EMBL" id="JBHULG010000001">
    <property type="protein sequence ID" value="MFD2544541.1"/>
    <property type="molecule type" value="Genomic_DNA"/>
</dbReference>
<gene>
    <name evidence="1" type="ORF">ACFSO8_03605</name>
</gene>
<keyword evidence="2" id="KW-1185">Reference proteome</keyword>
<proteinExistence type="predicted"/>
<comment type="caution">
    <text evidence="1">The sequence shown here is derived from an EMBL/GenBank/DDBJ whole genome shotgun (WGS) entry which is preliminary data.</text>
</comment>
<name>A0ABW5K6L9_9FLAO</name>
<dbReference type="Proteomes" id="UP001597394">
    <property type="component" value="Unassembled WGS sequence"/>
</dbReference>
<organism evidence="1 2">
    <name type="scientific">Kaistella montana</name>
    <dbReference type="NCBI Taxonomy" id="1849733"/>
    <lineage>
        <taxon>Bacteria</taxon>
        <taxon>Pseudomonadati</taxon>
        <taxon>Bacteroidota</taxon>
        <taxon>Flavobacteriia</taxon>
        <taxon>Flavobacteriales</taxon>
        <taxon>Weeksellaceae</taxon>
        <taxon>Chryseobacterium group</taxon>
        <taxon>Kaistella</taxon>
    </lineage>
</organism>
<evidence type="ECO:0000313" key="2">
    <source>
        <dbReference type="Proteomes" id="UP001597394"/>
    </source>
</evidence>
<protein>
    <submittedName>
        <fullName evidence="1">Uncharacterized protein</fullName>
    </submittedName>
</protein>
<evidence type="ECO:0000313" key="1">
    <source>
        <dbReference type="EMBL" id="MFD2544541.1"/>
    </source>
</evidence>
<dbReference type="RefSeq" id="WP_255927658.1">
    <property type="nucleotide sequence ID" value="NZ_JANFQP010000001.1"/>
</dbReference>
<sequence length="258" mass="31107">MEKIMEAPHIYLVEELELRVSIEAVEYKRKLNDFWLENTFDPHYFKRFMEGPLLSEFVQTIYKRTQHLNNNEINKYLTVSLSQFKTHNPALRFEALKEQYYKDYWYPNPEPDHHSKMSEYETKYFTHVFKWYEKHFHLFEEATKQALDDFKKGYLGSFADFSIQNNPQPKQKLKTNLTVKEIAYLFRALHDEGIIEARQKTDIFNFISESFSSKQKEDISANSIKNAFDTPDFNAVDFWQEKFTHFMQKAKKDKENLL</sequence>
<accession>A0ABW5K6L9</accession>
<reference evidence="2" key="1">
    <citation type="journal article" date="2019" name="Int. J. Syst. Evol. Microbiol.">
        <title>The Global Catalogue of Microorganisms (GCM) 10K type strain sequencing project: providing services to taxonomists for standard genome sequencing and annotation.</title>
        <authorList>
            <consortium name="The Broad Institute Genomics Platform"/>
            <consortium name="The Broad Institute Genome Sequencing Center for Infectious Disease"/>
            <person name="Wu L."/>
            <person name="Ma J."/>
        </authorList>
    </citation>
    <scope>NUCLEOTIDE SEQUENCE [LARGE SCALE GENOMIC DNA]</scope>
    <source>
        <strain evidence="2">KCTC 52204</strain>
    </source>
</reference>